<dbReference type="AlphaFoldDB" id="A0AA88N3G6"/>
<dbReference type="Proteomes" id="UP001187415">
    <property type="component" value="Unassembled WGS sequence"/>
</dbReference>
<comment type="caution">
    <text evidence="1">The sequence shown here is derived from an EMBL/GenBank/DDBJ whole genome shotgun (WGS) entry which is preliminary data.</text>
</comment>
<keyword evidence="2" id="KW-1185">Reference proteome</keyword>
<sequence>MSMDSGGKVMWARHSELQQANLKRGCRWVSKTWAAVRFSLRISSTAPMGGETPDGGDLPVSTPFISILLLWLNSLTGDVQMNLTATVS</sequence>
<proteinExistence type="predicted"/>
<reference evidence="1" key="1">
    <citation type="submission" date="2023-07" db="EMBL/GenBank/DDBJ databases">
        <title>Chromosome-level Genome Assembly of Striped Snakehead (Channa striata).</title>
        <authorList>
            <person name="Liu H."/>
        </authorList>
    </citation>
    <scope>NUCLEOTIDE SEQUENCE</scope>
    <source>
        <strain evidence="1">Gz</strain>
        <tissue evidence="1">Muscle</tissue>
    </source>
</reference>
<accession>A0AA88N3G6</accession>
<dbReference type="EMBL" id="JAUPFM010000007">
    <property type="protein sequence ID" value="KAK2846885.1"/>
    <property type="molecule type" value="Genomic_DNA"/>
</dbReference>
<name>A0AA88N3G6_CHASR</name>
<evidence type="ECO:0000313" key="2">
    <source>
        <dbReference type="Proteomes" id="UP001187415"/>
    </source>
</evidence>
<gene>
    <name evidence="1" type="ORF">Q5P01_009884</name>
</gene>
<evidence type="ECO:0000313" key="1">
    <source>
        <dbReference type="EMBL" id="KAK2846885.1"/>
    </source>
</evidence>
<organism evidence="1 2">
    <name type="scientific">Channa striata</name>
    <name type="common">Snakehead murrel</name>
    <name type="synonym">Ophicephalus striatus</name>
    <dbReference type="NCBI Taxonomy" id="64152"/>
    <lineage>
        <taxon>Eukaryota</taxon>
        <taxon>Metazoa</taxon>
        <taxon>Chordata</taxon>
        <taxon>Craniata</taxon>
        <taxon>Vertebrata</taxon>
        <taxon>Euteleostomi</taxon>
        <taxon>Actinopterygii</taxon>
        <taxon>Neopterygii</taxon>
        <taxon>Teleostei</taxon>
        <taxon>Neoteleostei</taxon>
        <taxon>Acanthomorphata</taxon>
        <taxon>Anabantaria</taxon>
        <taxon>Anabantiformes</taxon>
        <taxon>Channoidei</taxon>
        <taxon>Channidae</taxon>
        <taxon>Channa</taxon>
    </lineage>
</organism>
<protein>
    <submittedName>
        <fullName evidence="1">Uncharacterized protein</fullName>
    </submittedName>
</protein>